<sequence length="70" mass="7908">MLGQAYQKAHLDPKQAKVALAKTQAYFKLGDVENALIEAKKADQYAANNGDIEQAKRWVTYLEVLRKQSQ</sequence>
<name>A0ABN8DIW1_9VIBR</name>
<reference evidence="1" key="1">
    <citation type="submission" date="2021-12" db="EMBL/GenBank/DDBJ databases">
        <authorList>
            <person name="Rodrigo-Torres L."/>
            <person name="Arahal R. D."/>
            <person name="Lucena T."/>
        </authorList>
    </citation>
    <scope>NUCLEOTIDE SEQUENCE</scope>
    <source>
        <strain evidence="1">CECT 8226</strain>
    </source>
</reference>
<evidence type="ECO:0000313" key="2">
    <source>
        <dbReference type="Proteomes" id="UP000838160"/>
    </source>
</evidence>
<evidence type="ECO:0000313" key="1">
    <source>
        <dbReference type="EMBL" id="CAH0529098.1"/>
    </source>
</evidence>
<dbReference type="EMBL" id="CAKLCM010000003">
    <property type="protein sequence ID" value="CAH0529098.1"/>
    <property type="molecule type" value="Genomic_DNA"/>
</dbReference>
<protein>
    <submittedName>
        <fullName evidence="1">Uncharacterized protein</fullName>
    </submittedName>
</protein>
<comment type="caution">
    <text evidence="1">The sequence shown here is derived from an EMBL/GenBank/DDBJ whole genome shotgun (WGS) entry which is preliminary data.</text>
</comment>
<accession>A0ABN8DIW1</accession>
<dbReference type="Proteomes" id="UP000838160">
    <property type="component" value="Unassembled WGS sequence"/>
</dbReference>
<gene>
    <name evidence="1" type="ORF">VHP8226_03050</name>
</gene>
<dbReference type="RefSeq" id="WP_237485903.1">
    <property type="nucleotide sequence ID" value="NZ_CAKLCM010000003.1"/>
</dbReference>
<organism evidence="1 2">
    <name type="scientific">Vibrio hippocampi</name>
    <dbReference type="NCBI Taxonomy" id="654686"/>
    <lineage>
        <taxon>Bacteria</taxon>
        <taxon>Pseudomonadati</taxon>
        <taxon>Pseudomonadota</taxon>
        <taxon>Gammaproteobacteria</taxon>
        <taxon>Vibrionales</taxon>
        <taxon>Vibrionaceae</taxon>
        <taxon>Vibrio</taxon>
    </lineage>
</organism>
<dbReference type="InterPro" id="IPR011990">
    <property type="entry name" value="TPR-like_helical_dom_sf"/>
</dbReference>
<dbReference type="Gene3D" id="1.25.40.10">
    <property type="entry name" value="Tetratricopeptide repeat domain"/>
    <property type="match status" value="1"/>
</dbReference>
<keyword evidence="2" id="KW-1185">Reference proteome</keyword>
<proteinExistence type="predicted"/>